<feature type="compositionally biased region" description="Low complexity" evidence="1">
    <location>
        <begin position="225"/>
        <end position="240"/>
    </location>
</feature>
<name>A0ABV8RPJ9_9SPHN</name>
<feature type="region of interest" description="Disordered" evidence="1">
    <location>
        <begin position="25"/>
        <end position="131"/>
    </location>
</feature>
<proteinExistence type="predicted"/>
<feature type="compositionally biased region" description="Low complexity" evidence="1">
    <location>
        <begin position="76"/>
        <end position="102"/>
    </location>
</feature>
<accession>A0ABV8RPJ9</accession>
<keyword evidence="3" id="KW-0732">Signal</keyword>
<feature type="transmembrane region" description="Helical" evidence="2">
    <location>
        <begin position="173"/>
        <end position="193"/>
    </location>
</feature>
<evidence type="ECO:0000313" key="5">
    <source>
        <dbReference type="Proteomes" id="UP001595828"/>
    </source>
</evidence>
<comment type="caution">
    <text evidence="4">The sequence shown here is derived from an EMBL/GenBank/DDBJ whole genome shotgun (WGS) entry which is preliminary data.</text>
</comment>
<organism evidence="4 5">
    <name type="scientific">Novosphingobium tardum</name>
    <dbReference type="NCBI Taxonomy" id="1538021"/>
    <lineage>
        <taxon>Bacteria</taxon>
        <taxon>Pseudomonadati</taxon>
        <taxon>Pseudomonadota</taxon>
        <taxon>Alphaproteobacteria</taxon>
        <taxon>Sphingomonadales</taxon>
        <taxon>Sphingomonadaceae</taxon>
        <taxon>Novosphingobium</taxon>
    </lineage>
</organism>
<evidence type="ECO:0000256" key="2">
    <source>
        <dbReference type="SAM" id="Phobius"/>
    </source>
</evidence>
<protein>
    <submittedName>
        <fullName evidence="4">Uncharacterized protein</fullName>
    </submittedName>
</protein>
<reference evidence="5" key="1">
    <citation type="journal article" date="2019" name="Int. J. Syst. Evol. Microbiol.">
        <title>The Global Catalogue of Microorganisms (GCM) 10K type strain sequencing project: providing services to taxonomists for standard genome sequencing and annotation.</title>
        <authorList>
            <consortium name="The Broad Institute Genomics Platform"/>
            <consortium name="The Broad Institute Genome Sequencing Center for Infectious Disease"/>
            <person name="Wu L."/>
            <person name="Ma J."/>
        </authorList>
    </citation>
    <scope>NUCLEOTIDE SEQUENCE [LARGE SCALE GENOMIC DNA]</scope>
    <source>
        <strain evidence="5">CGMCC 1.12989</strain>
    </source>
</reference>
<keyword evidence="2" id="KW-1133">Transmembrane helix</keyword>
<evidence type="ECO:0000256" key="3">
    <source>
        <dbReference type="SAM" id="SignalP"/>
    </source>
</evidence>
<gene>
    <name evidence="4" type="ORF">ACFO0A_06095</name>
</gene>
<evidence type="ECO:0000256" key="1">
    <source>
        <dbReference type="SAM" id="MobiDB-lite"/>
    </source>
</evidence>
<sequence length="414" mass="41636">MSATSRRIAVLTAALAFALPQLADAQDAQPSGTYSLPAGPSASPEPKVVGPVDPDTPSVRARRTPAPAPAEPIVLPSQTPAPTATQASPSAPQQRATAAQPRTPAPRSPAPVSTATRSLPLPSPEQGAVSALPTVQPGAAGQAASPAPAPSAPAPGAYVPRDLGAEESGGLGLWWIAIALLAALVGAGAWLAWKRGLATPRAAAFPEIERPVVKPAVPQAPAPQPALAGATPPAAPLRAPTAPAASSALASEPLVLSLEATRMSASLVNTTLSYRLAVTNSGTEPLGELVISGDMIAAHASRKAEPVVGPGRAELPALHRLAGLAPGESVTLTGDIRLPLIAITPIRRGSQALFIPLARLRAEGRSAAGAPVVAGGTFLVGQEPSSSAKLQPFRLDLGPRNYSRLGQQLLPAVA</sequence>
<dbReference type="Proteomes" id="UP001595828">
    <property type="component" value="Unassembled WGS sequence"/>
</dbReference>
<keyword evidence="2" id="KW-0472">Membrane</keyword>
<keyword evidence="2" id="KW-0812">Transmembrane</keyword>
<keyword evidence="5" id="KW-1185">Reference proteome</keyword>
<dbReference type="EMBL" id="JBHSDR010000003">
    <property type="protein sequence ID" value="MFC4294629.1"/>
    <property type="molecule type" value="Genomic_DNA"/>
</dbReference>
<feature type="signal peptide" evidence="3">
    <location>
        <begin position="1"/>
        <end position="25"/>
    </location>
</feature>
<dbReference type="RefSeq" id="WP_379538076.1">
    <property type="nucleotide sequence ID" value="NZ_JBHSDR010000003.1"/>
</dbReference>
<feature type="region of interest" description="Disordered" evidence="1">
    <location>
        <begin position="217"/>
        <end position="240"/>
    </location>
</feature>
<feature type="chain" id="PRO_5047224816" evidence="3">
    <location>
        <begin position="26"/>
        <end position="414"/>
    </location>
</feature>
<evidence type="ECO:0000313" key="4">
    <source>
        <dbReference type="EMBL" id="MFC4294629.1"/>
    </source>
</evidence>